<organism evidence="8 9">
    <name type="scientific">Spongiibacter thalassae</name>
    <dbReference type="NCBI Taxonomy" id="2721624"/>
    <lineage>
        <taxon>Bacteria</taxon>
        <taxon>Pseudomonadati</taxon>
        <taxon>Pseudomonadota</taxon>
        <taxon>Gammaproteobacteria</taxon>
        <taxon>Cellvibrionales</taxon>
        <taxon>Spongiibacteraceae</taxon>
        <taxon>Spongiibacter</taxon>
    </lineage>
</organism>
<feature type="transmembrane region" description="Helical" evidence="6">
    <location>
        <begin position="471"/>
        <end position="490"/>
    </location>
</feature>
<keyword evidence="5 6" id="KW-0472">Membrane</keyword>
<dbReference type="RefSeq" id="WP_168449662.1">
    <property type="nucleotide sequence ID" value="NZ_JAAWWK010000002.1"/>
</dbReference>
<feature type="transmembrane region" description="Helical" evidence="6">
    <location>
        <begin position="258"/>
        <end position="278"/>
    </location>
</feature>
<dbReference type="InterPro" id="IPR003838">
    <property type="entry name" value="ABC3_permease_C"/>
</dbReference>
<reference evidence="8 9" key="1">
    <citation type="submission" date="2020-04" db="EMBL/GenBank/DDBJ databases">
        <authorList>
            <person name="Yoon J."/>
        </authorList>
    </citation>
    <scope>NUCLEOTIDE SEQUENCE [LARGE SCALE GENOMIC DNA]</scope>
    <source>
        <strain evidence="8 9">KMU-166</strain>
    </source>
</reference>
<dbReference type="PANTHER" id="PTHR30287:SF1">
    <property type="entry name" value="INNER MEMBRANE PROTEIN"/>
    <property type="match status" value="1"/>
</dbReference>
<keyword evidence="2" id="KW-1003">Cell membrane</keyword>
<evidence type="ECO:0000256" key="3">
    <source>
        <dbReference type="ARBA" id="ARBA00022692"/>
    </source>
</evidence>
<keyword evidence="9" id="KW-1185">Reference proteome</keyword>
<evidence type="ECO:0000256" key="2">
    <source>
        <dbReference type="ARBA" id="ARBA00022475"/>
    </source>
</evidence>
<feature type="domain" description="ABC3 transporter permease C-terminal" evidence="7">
    <location>
        <begin position="714"/>
        <end position="826"/>
    </location>
</feature>
<feature type="transmembrane region" description="Helical" evidence="6">
    <location>
        <begin position="392"/>
        <end position="412"/>
    </location>
</feature>
<proteinExistence type="predicted"/>
<name>A0ABX1GF11_9GAMM</name>
<evidence type="ECO:0000256" key="4">
    <source>
        <dbReference type="ARBA" id="ARBA00022989"/>
    </source>
</evidence>
<comment type="caution">
    <text evidence="8">The sequence shown here is derived from an EMBL/GenBank/DDBJ whole genome shotgun (WGS) entry which is preliminary data.</text>
</comment>
<evidence type="ECO:0000313" key="9">
    <source>
        <dbReference type="Proteomes" id="UP000765845"/>
    </source>
</evidence>
<feature type="transmembrane region" description="Helical" evidence="6">
    <location>
        <begin position="796"/>
        <end position="817"/>
    </location>
</feature>
<feature type="transmembrane region" description="Helical" evidence="6">
    <location>
        <begin position="418"/>
        <end position="441"/>
    </location>
</feature>
<protein>
    <submittedName>
        <fullName evidence="8">ABC transporter permease</fullName>
    </submittedName>
</protein>
<comment type="subcellular location">
    <subcellularLocation>
        <location evidence="1">Cell membrane</location>
        <topology evidence="1">Multi-pass membrane protein</topology>
    </subcellularLocation>
</comment>
<dbReference type="Proteomes" id="UP000765845">
    <property type="component" value="Unassembled WGS sequence"/>
</dbReference>
<evidence type="ECO:0000313" key="8">
    <source>
        <dbReference type="EMBL" id="NKI17138.1"/>
    </source>
</evidence>
<evidence type="ECO:0000256" key="1">
    <source>
        <dbReference type="ARBA" id="ARBA00004651"/>
    </source>
</evidence>
<feature type="transmembrane region" description="Helical" evidence="6">
    <location>
        <begin position="708"/>
        <end position="731"/>
    </location>
</feature>
<dbReference type="InterPro" id="IPR038766">
    <property type="entry name" value="Membrane_comp_ABC_pdt"/>
</dbReference>
<feature type="transmembrane region" description="Helical" evidence="6">
    <location>
        <begin position="310"/>
        <end position="332"/>
    </location>
</feature>
<accession>A0ABX1GF11</accession>
<feature type="transmembrane region" description="Helical" evidence="6">
    <location>
        <begin position="352"/>
        <end position="372"/>
    </location>
</feature>
<keyword evidence="3 6" id="KW-0812">Transmembrane</keyword>
<sequence length="835" mass="90233">MLQLRRLLREIRGGELLLLAVSLVLAVASVAGIAGFAERLKLAMGERSLYFLAADQVLVSPSPLPPEWLEKAENSGISVAKTVSFRTMVYGSAADPADEKMLLVALRAVSDRYPLLGTVQFSDTVYGNAQESAGGPPRGEIWLDSRAFAMLGIAPGAEVEVGEARLLASRVLVDEPDRSSSINVYGPRALMHSGDVASTGVVQPGSVVDYRYLFAGDTAQLDSFAGWLEPKMLPSHRWRTLTDNQPALAQSLDRAESYMLLAACLAVALASAAIALSAHRYGQQNIDRVALMKSLGASRRYILSFYARQGAVLLGLAVLMGGLIAEALQGLLFQSIAQLLNVEVPAGSWRPLLTGAITAGVCLLCFAAPPLWRLSRVSPMRVLRRDQEQDNAGLAMPLLLGGGAMFGLMLWFSNSVALSVAVMLSSVVLLLLAAALVLLCIRGARSLSTRMAGSRQRLAISNIYRRRYGNAFQLGSIALALMSLLSVFLLREMLLKDWQSQLAEGTPNYFLINIAESELAELDGFFSENGVAHAGIFPMVRGRLSHIDGVPMADTDIDANTAGLNREVNLSWSAELPSDNRLLAGKWWSNTAHTSTDSDRLPVSVESEVAERMGAELGTRLQFNIGGQTLDAEVTSIRGLDWQSMRPNFYFLFPANSLGRYASSYITSFYLPAEQRPLLVEVMSAHPTITLIEVDAILAQMKEVVSQLSAAISLIVLLLLVCALLVCVSNVQLSLDTRRQEYALLRTLGAGNRFLRATLFLEFAFLGGLAGLVAAVGANLCLVALQIWALDMAPRVHLWSFLFTPLASAVLVTVLAAGYGRRLLRTPAVALLRGR</sequence>
<evidence type="ECO:0000256" key="6">
    <source>
        <dbReference type="SAM" id="Phobius"/>
    </source>
</evidence>
<dbReference type="EMBL" id="JAAWWK010000002">
    <property type="protein sequence ID" value="NKI17138.1"/>
    <property type="molecule type" value="Genomic_DNA"/>
</dbReference>
<dbReference type="PANTHER" id="PTHR30287">
    <property type="entry name" value="MEMBRANE COMPONENT OF PREDICTED ABC SUPERFAMILY METABOLITE UPTAKE TRANSPORTER"/>
    <property type="match status" value="1"/>
</dbReference>
<feature type="transmembrane region" description="Helical" evidence="6">
    <location>
        <begin position="763"/>
        <end position="790"/>
    </location>
</feature>
<keyword evidence="4 6" id="KW-1133">Transmembrane helix</keyword>
<gene>
    <name evidence="8" type="ORF">HCU74_06845</name>
</gene>
<evidence type="ECO:0000259" key="7">
    <source>
        <dbReference type="Pfam" id="PF02687"/>
    </source>
</evidence>
<feature type="domain" description="ABC3 transporter permease C-terminal" evidence="7">
    <location>
        <begin position="261"/>
        <end position="379"/>
    </location>
</feature>
<dbReference type="Pfam" id="PF02687">
    <property type="entry name" value="FtsX"/>
    <property type="match status" value="2"/>
</dbReference>
<evidence type="ECO:0000256" key="5">
    <source>
        <dbReference type="ARBA" id="ARBA00023136"/>
    </source>
</evidence>